<dbReference type="InterPro" id="IPR023214">
    <property type="entry name" value="HAD_sf"/>
</dbReference>
<evidence type="ECO:0000313" key="2">
    <source>
        <dbReference type="Proteomes" id="UP001165082"/>
    </source>
</evidence>
<keyword evidence="2" id="KW-1185">Reference proteome</keyword>
<name>A0A9W7DY65_9STRA</name>
<organism evidence="1 2">
    <name type="scientific">Triparma retinervis</name>
    <dbReference type="NCBI Taxonomy" id="2557542"/>
    <lineage>
        <taxon>Eukaryota</taxon>
        <taxon>Sar</taxon>
        <taxon>Stramenopiles</taxon>
        <taxon>Ochrophyta</taxon>
        <taxon>Bolidophyceae</taxon>
        <taxon>Parmales</taxon>
        <taxon>Triparmaceae</taxon>
        <taxon>Triparma</taxon>
    </lineage>
</organism>
<dbReference type="InterPro" id="IPR036412">
    <property type="entry name" value="HAD-like_sf"/>
</dbReference>
<dbReference type="AlphaFoldDB" id="A0A9W7DY65"/>
<dbReference type="OrthoDB" id="426235at2759"/>
<dbReference type="EMBL" id="BRXZ01000822">
    <property type="protein sequence ID" value="GMH54988.1"/>
    <property type="molecule type" value="Genomic_DNA"/>
</dbReference>
<dbReference type="Gene3D" id="3.40.50.1000">
    <property type="entry name" value="HAD superfamily/HAD-like"/>
    <property type="match status" value="1"/>
</dbReference>
<evidence type="ECO:0000313" key="1">
    <source>
        <dbReference type="EMBL" id="GMH54988.1"/>
    </source>
</evidence>
<sequence>MDTLLSSGCEMYVLSNSSKRKTTTIHQLLQLGLDPQVYFKDIVTSGEVGWNLLKWAAGDVDTGGVDTGDVDTGDVDTGDVDKGGLSYLPSASFLGDFKAATGDPSGPLRAYIFGADRQPDVDYVEGTGCKVVNDIADADVVVARGTGCVVDKEGNNVTPKGTEDTPFYESKVREVIEEARMGEGSALPPMLCCNPDMIRPDSCRSIMPGALASWYEGYGGRVFRVGKPHGGMLGCLGIEGGGEGTWMVGDSVYTDLGFAEEAGIKGVWCWGDGIHGEDIRGGRMGTDYANGVVVEGFKDVQFG</sequence>
<protein>
    <submittedName>
        <fullName evidence="1">Uncharacterized protein</fullName>
    </submittedName>
</protein>
<dbReference type="SUPFAM" id="SSF56784">
    <property type="entry name" value="HAD-like"/>
    <property type="match status" value="1"/>
</dbReference>
<reference evidence="1" key="1">
    <citation type="submission" date="2022-07" db="EMBL/GenBank/DDBJ databases">
        <title>Genome analysis of Parmales, a sister group of diatoms, reveals the evolutionary specialization of diatoms from phago-mixotrophs to photoautotrophs.</title>
        <authorList>
            <person name="Ban H."/>
            <person name="Sato S."/>
            <person name="Yoshikawa S."/>
            <person name="Kazumasa Y."/>
            <person name="Nakamura Y."/>
            <person name="Ichinomiya M."/>
            <person name="Saitoh K."/>
            <person name="Sato N."/>
            <person name="Blanc-Mathieu R."/>
            <person name="Endo H."/>
            <person name="Kuwata A."/>
            <person name="Ogata H."/>
        </authorList>
    </citation>
    <scope>NUCLEOTIDE SEQUENCE</scope>
</reference>
<dbReference type="Proteomes" id="UP001165082">
    <property type="component" value="Unassembled WGS sequence"/>
</dbReference>
<dbReference type="Pfam" id="PF13242">
    <property type="entry name" value="Hydrolase_like"/>
    <property type="match status" value="1"/>
</dbReference>
<comment type="caution">
    <text evidence="1">The sequence shown here is derived from an EMBL/GenBank/DDBJ whole genome shotgun (WGS) entry which is preliminary data.</text>
</comment>
<gene>
    <name evidence="1" type="ORF">TrRE_jg9539</name>
</gene>
<accession>A0A9W7DY65</accession>
<proteinExistence type="predicted"/>